<name>A0A0E2ZK57_9GAMM</name>
<comment type="caution">
    <text evidence="2">The sequence shown here is derived from an EMBL/GenBank/DDBJ whole genome shotgun (WGS) entry which is preliminary data.</text>
</comment>
<gene>
    <name evidence="2" type="ORF">IB75_12805</name>
</gene>
<accession>A0A0E2ZK57</accession>
<protein>
    <submittedName>
        <fullName evidence="2">Polyketide biosynthesis dithiol-disulfide isomerase</fullName>
    </submittedName>
</protein>
<dbReference type="InterPro" id="IPR001853">
    <property type="entry name" value="DSBA-like_thioredoxin_dom"/>
</dbReference>
<reference evidence="2 3" key="1">
    <citation type="submission" date="2014-07" db="EMBL/GenBank/DDBJ databases">
        <title>Comparative analysis of Nitrosococcus oceani genome inventories of strains from Pacific and Atlantic gyres.</title>
        <authorList>
            <person name="Lim C.K."/>
            <person name="Wang L."/>
            <person name="Sayavedra-Soto L.A."/>
            <person name="Klotz M.G."/>
        </authorList>
    </citation>
    <scope>NUCLEOTIDE SEQUENCE [LARGE SCALE GENOMIC DNA]</scope>
    <source>
        <strain evidence="2 3">C-27</strain>
    </source>
</reference>
<dbReference type="InterPro" id="IPR036249">
    <property type="entry name" value="Thioredoxin-like_sf"/>
</dbReference>
<proteinExistence type="predicted"/>
<keyword evidence="2" id="KW-0413">Isomerase</keyword>
<evidence type="ECO:0000313" key="2">
    <source>
        <dbReference type="EMBL" id="KFI18662.1"/>
    </source>
</evidence>
<dbReference type="Proteomes" id="UP000028839">
    <property type="component" value="Unassembled WGS sequence"/>
</dbReference>
<dbReference type="SUPFAM" id="SSF52833">
    <property type="entry name" value="Thioredoxin-like"/>
    <property type="match status" value="1"/>
</dbReference>
<feature type="domain" description="DSBA-like thioredoxin" evidence="1">
    <location>
        <begin position="6"/>
        <end position="186"/>
    </location>
</feature>
<sequence length="206" mass="23404">MRVGIYISQAGIDEVLERFPDDVSVEYRFCSVFGDTRHKIGKEWAERGGYTGFRNHLHKAISEFDHVKLHPEIWQRNQPTLSTPAHLMMKAVQQVDKRKSETVLKELRRAFFERCLDVSHWSVLSDTLKAVGVSVAEVKRVIDSGMAHAELEADRRNQQMLMVQGSPTYILNEGRQKLYGNVGYGVIEANIKELLRSSVAGAASWC</sequence>
<dbReference type="GO" id="GO:0016853">
    <property type="term" value="F:isomerase activity"/>
    <property type="evidence" value="ECO:0007669"/>
    <property type="project" value="UniProtKB-KW"/>
</dbReference>
<dbReference type="GO" id="GO:0016491">
    <property type="term" value="F:oxidoreductase activity"/>
    <property type="evidence" value="ECO:0007669"/>
    <property type="project" value="InterPro"/>
</dbReference>
<dbReference type="AlphaFoldDB" id="A0A0E2ZK57"/>
<dbReference type="Pfam" id="PF01323">
    <property type="entry name" value="DSBA"/>
    <property type="match status" value="1"/>
</dbReference>
<dbReference type="HOGENOM" id="CLU_1260719_0_0_6"/>
<dbReference type="Gene3D" id="3.40.30.10">
    <property type="entry name" value="Glutaredoxin"/>
    <property type="match status" value="1"/>
</dbReference>
<dbReference type="EMBL" id="JPGN01000075">
    <property type="protein sequence ID" value="KFI18662.1"/>
    <property type="molecule type" value="Genomic_DNA"/>
</dbReference>
<evidence type="ECO:0000313" key="3">
    <source>
        <dbReference type="Proteomes" id="UP000028839"/>
    </source>
</evidence>
<evidence type="ECO:0000259" key="1">
    <source>
        <dbReference type="Pfam" id="PF01323"/>
    </source>
</evidence>
<organism evidence="2 3">
    <name type="scientific">Nitrosococcus oceani C-27</name>
    <dbReference type="NCBI Taxonomy" id="314279"/>
    <lineage>
        <taxon>Bacteria</taxon>
        <taxon>Pseudomonadati</taxon>
        <taxon>Pseudomonadota</taxon>
        <taxon>Gammaproteobacteria</taxon>
        <taxon>Chromatiales</taxon>
        <taxon>Chromatiaceae</taxon>
        <taxon>Nitrosococcus</taxon>
    </lineage>
</organism>